<dbReference type="InterPro" id="IPR001412">
    <property type="entry name" value="aa-tRNA-synth_I_CS"/>
</dbReference>
<dbReference type="GO" id="GO:0005524">
    <property type="term" value="F:ATP binding"/>
    <property type="evidence" value="ECO:0007669"/>
    <property type="project" value="UniProtKB-UniRule"/>
</dbReference>
<gene>
    <name evidence="14 17" type="primary">ileS</name>
    <name evidence="17" type="ORF">ISQ63_01765</name>
</gene>
<feature type="binding site" evidence="14">
    <location>
        <position position="560"/>
    </location>
    <ligand>
        <name>L-isoleucyl-5'-AMP</name>
        <dbReference type="ChEBI" id="CHEBI:178002"/>
    </ligand>
</feature>
<dbReference type="AlphaFoldDB" id="A0A937LFJ9"/>
<feature type="binding site" evidence="14">
    <location>
        <position position="909"/>
    </location>
    <ligand>
        <name>Zn(2+)</name>
        <dbReference type="ChEBI" id="CHEBI:29105"/>
    </ligand>
</feature>
<dbReference type="Gene3D" id="1.10.730.20">
    <property type="match status" value="1"/>
</dbReference>
<evidence type="ECO:0000313" key="17">
    <source>
        <dbReference type="EMBL" id="MBL6811593.1"/>
    </source>
</evidence>
<dbReference type="Pfam" id="PF00133">
    <property type="entry name" value="tRNA-synt_1"/>
    <property type="match status" value="1"/>
</dbReference>
<proteinExistence type="inferred from homology"/>
<comment type="caution">
    <text evidence="17">The sequence shown here is derived from an EMBL/GenBank/DDBJ whole genome shotgun (WGS) entry which is preliminary data.</text>
</comment>
<dbReference type="InterPro" id="IPR033708">
    <property type="entry name" value="Anticodon_Ile_BEm"/>
</dbReference>
<evidence type="ECO:0000256" key="11">
    <source>
        <dbReference type="ARBA" id="ARBA00023146"/>
    </source>
</evidence>
<evidence type="ECO:0000256" key="12">
    <source>
        <dbReference type="ARBA" id="ARBA00025217"/>
    </source>
</evidence>
<dbReference type="PROSITE" id="PS00178">
    <property type="entry name" value="AA_TRNA_LIGASE_I"/>
    <property type="match status" value="1"/>
</dbReference>
<comment type="subunit">
    <text evidence="3 14">Monomer.</text>
</comment>
<evidence type="ECO:0000256" key="1">
    <source>
        <dbReference type="ARBA" id="ARBA00004496"/>
    </source>
</evidence>
<dbReference type="InterPro" id="IPR014729">
    <property type="entry name" value="Rossmann-like_a/b/a_fold"/>
</dbReference>
<dbReference type="InterPro" id="IPR002300">
    <property type="entry name" value="aa-tRNA-synth_Ia"/>
</dbReference>
<keyword evidence="7 14" id="KW-0547">Nucleotide-binding</keyword>
<feature type="domain" description="Methionyl/Valyl/Leucyl/Isoleucyl-tRNA synthetase anticodon-binding" evidence="16">
    <location>
        <begin position="683"/>
        <end position="837"/>
    </location>
</feature>
<dbReference type="GO" id="GO:0004822">
    <property type="term" value="F:isoleucine-tRNA ligase activity"/>
    <property type="evidence" value="ECO:0007669"/>
    <property type="project" value="UniProtKB-UniRule"/>
</dbReference>
<dbReference type="InterPro" id="IPR050081">
    <property type="entry name" value="Ile-tRNA_ligase"/>
</dbReference>
<dbReference type="GO" id="GO:0005829">
    <property type="term" value="C:cytosol"/>
    <property type="evidence" value="ECO:0007669"/>
    <property type="project" value="TreeGrafter"/>
</dbReference>
<evidence type="ECO:0000256" key="3">
    <source>
        <dbReference type="ARBA" id="ARBA00011245"/>
    </source>
</evidence>
<evidence type="ECO:0000256" key="8">
    <source>
        <dbReference type="ARBA" id="ARBA00022833"/>
    </source>
</evidence>
<dbReference type="PRINTS" id="PR00984">
    <property type="entry name" value="TRNASYNTHILE"/>
</dbReference>
<keyword evidence="9 14" id="KW-0067">ATP-binding</keyword>
<feature type="binding site" evidence="14">
    <location>
        <position position="604"/>
    </location>
    <ligand>
        <name>ATP</name>
        <dbReference type="ChEBI" id="CHEBI:30616"/>
    </ligand>
</feature>
<comment type="similarity">
    <text evidence="2 14">Belongs to the class-I aminoacyl-tRNA synthetase family. IleS type 1 subfamily.</text>
</comment>
<dbReference type="HAMAP" id="MF_02002">
    <property type="entry name" value="Ile_tRNA_synth_type1"/>
    <property type="match status" value="1"/>
</dbReference>
<feature type="binding site" evidence="14">
    <location>
        <position position="906"/>
    </location>
    <ligand>
        <name>Zn(2+)</name>
        <dbReference type="ChEBI" id="CHEBI:29105"/>
    </ligand>
</feature>
<keyword evidence="5 14" id="KW-0436">Ligase</keyword>
<dbReference type="GO" id="GO:0006428">
    <property type="term" value="P:isoleucyl-tRNA aminoacylation"/>
    <property type="evidence" value="ECO:0007669"/>
    <property type="project" value="UniProtKB-UniRule"/>
</dbReference>
<dbReference type="InterPro" id="IPR013155">
    <property type="entry name" value="M/V/L/I-tRNA-synth_anticd-bd"/>
</dbReference>
<dbReference type="EC" id="6.1.1.5" evidence="14"/>
<dbReference type="FunFam" id="3.40.50.620:FF:000048">
    <property type="entry name" value="Isoleucine--tRNA ligase"/>
    <property type="match status" value="1"/>
</dbReference>
<evidence type="ECO:0000256" key="14">
    <source>
        <dbReference type="HAMAP-Rule" id="MF_02002"/>
    </source>
</evidence>
<evidence type="ECO:0000256" key="2">
    <source>
        <dbReference type="ARBA" id="ARBA00006887"/>
    </source>
</evidence>
<protein>
    <recommendedName>
        <fullName evidence="14">Isoleucine--tRNA ligase</fullName>
        <ecNumber evidence="14">6.1.1.5</ecNumber>
    </recommendedName>
    <alternativeName>
        <fullName evidence="14">Isoleucyl-tRNA synthetase</fullName>
        <shortName evidence="14">IleRS</shortName>
    </alternativeName>
</protein>
<feature type="domain" description="Aminoacyl-tRNA synthetase class Ia" evidence="15">
    <location>
        <begin position="28"/>
        <end position="639"/>
    </location>
</feature>
<comment type="domain">
    <text evidence="14">IleRS has two distinct active sites: one for aminoacylation and one for editing. The misactivated valine is translocated from the active site to the editing site, which sterically excludes the correctly activated isoleucine. The single editing site contains two valyl binding pockets, one specific for each substrate (Val-AMP or Val-tRNA(Ile)).</text>
</comment>
<dbReference type="SUPFAM" id="SSF50677">
    <property type="entry name" value="ValRS/IleRS/LeuRS editing domain"/>
    <property type="match status" value="1"/>
</dbReference>
<dbReference type="InterPro" id="IPR009008">
    <property type="entry name" value="Val/Leu/Ile-tRNA-synth_edit"/>
</dbReference>
<comment type="cofactor">
    <cofactor evidence="14">
        <name>Zn(2+)</name>
        <dbReference type="ChEBI" id="CHEBI:29105"/>
    </cofactor>
    <text evidence="14">Binds 1 zinc ion per subunit.</text>
</comment>
<evidence type="ECO:0000259" key="15">
    <source>
        <dbReference type="Pfam" id="PF00133"/>
    </source>
</evidence>
<dbReference type="GO" id="GO:0000049">
    <property type="term" value="F:tRNA binding"/>
    <property type="evidence" value="ECO:0007669"/>
    <property type="project" value="InterPro"/>
</dbReference>
<feature type="short sequence motif" description="'KMSKS' region" evidence="14">
    <location>
        <begin position="601"/>
        <end position="605"/>
    </location>
</feature>
<dbReference type="Proteomes" id="UP000744438">
    <property type="component" value="Unassembled WGS sequence"/>
</dbReference>
<dbReference type="CDD" id="cd00818">
    <property type="entry name" value="IleRS_core"/>
    <property type="match status" value="1"/>
</dbReference>
<keyword evidence="4 14" id="KW-0963">Cytoplasm</keyword>
<accession>A0A937LFJ9</accession>
<evidence type="ECO:0000256" key="13">
    <source>
        <dbReference type="ARBA" id="ARBA00048359"/>
    </source>
</evidence>
<sequence length="923" mass="106317">MKKIKDTLNLPKTGFSMKANLAQKEPEMIKYWEEIKLYDLLQSKNKDGPNFLLHDGPPYANGPIHLGTTNNKVLKDIIIKFKQLQGFNSPYVPGWDCHGLPIELNVEKKIGKVNVEVPPDKFREECREYANQQIAIQRNDFKRLGIQADWKNPYKTMSFDYEANTIRALGKIIEADHLVRGEKPVYWCSECKSALAEAEVEYYDKESKAIDFLFPMQKEVLENLLSLEINSPTFAASWTTTPWTIPSNQAISFNPEFEYELIEFEHANNQIAVLVASTLKERTLERIDVGSHNVLGKLPGSALNEIEANHPFLKRRSLFISGTHVTDEMGTGLVHTAPAHGMDDYHACLGKDLDFRSPVDEKGEFIKSQEFVGGLNLEEANNKIIELLNEKSLLLSKSTYRHSFPNCWRHKIPVFFRATPQWFISMEKNFLLQNSEEKINEINWLPEWGKSRIEGMMQERPDWCISRQRSWGVPLPLFTNKETGELHPKTLKIIEKVAQEVEKIGIQAWYDMEPSSLIDDYELYEKSSDILDVWFDSGVTHHCVLEQRENLSYPADLYLEGSDQHRGWFQSSLLTGMAINNEAPYRSVLTHGFVVDGEGKKQSKSLGNTVSPQSVWNKKGADILRAWVASSDFRNEIYFSNEILDRTVDSYRRIRNTIRFLLSNLYDFDHQQEVSLDSRVEIDIWILKEAEKLQNEIIEDYSNYEFHLVYQKVLNFCTNELGSFYLDILKDRLYTSKKSGISRISAQETIKSLLDKLLLWIAPILSFTAEEAFREFYKDKKSIFLESFSPAPEDTSLSLDEDSWKVLNEIKIEANKLLEEKRNDGIIGSSLDAEVKIFCNSETFLRLSPCIDELKFLLIVSDASLEVADDDQSSISIEVKPSDKEKCDRCWHHTGNLKKILDSNLCPRCIENVEGEGEKRKFF</sequence>
<feature type="short sequence motif" description="'HIGH' region" evidence="14">
    <location>
        <begin position="58"/>
        <end position="68"/>
    </location>
</feature>
<feature type="binding site" evidence="14">
    <location>
        <position position="887"/>
    </location>
    <ligand>
        <name>Zn(2+)</name>
        <dbReference type="ChEBI" id="CHEBI:29105"/>
    </ligand>
</feature>
<comment type="subcellular location">
    <subcellularLocation>
        <location evidence="1 14">Cytoplasm</location>
    </subcellularLocation>
</comment>
<evidence type="ECO:0000256" key="7">
    <source>
        <dbReference type="ARBA" id="ARBA00022741"/>
    </source>
</evidence>
<evidence type="ECO:0000259" key="16">
    <source>
        <dbReference type="Pfam" id="PF08264"/>
    </source>
</evidence>
<organism evidence="17 18">
    <name type="scientific">SAR86 cluster bacterium</name>
    <dbReference type="NCBI Taxonomy" id="2030880"/>
    <lineage>
        <taxon>Bacteria</taxon>
        <taxon>Pseudomonadati</taxon>
        <taxon>Pseudomonadota</taxon>
        <taxon>Gammaproteobacteria</taxon>
        <taxon>SAR86 cluster</taxon>
    </lineage>
</organism>
<dbReference type="GO" id="GO:0002161">
    <property type="term" value="F:aminoacyl-tRNA deacylase activity"/>
    <property type="evidence" value="ECO:0007669"/>
    <property type="project" value="InterPro"/>
</dbReference>
<evidence type="ECO:0000256" key="5">
    <source>
        <dbReference type="ARBA" id="ARBA00022598"/>
    </source>
</evidence>
<feature type="binding site" evidence="14">
    <location>
        <position position="890"/>
    </location>
    <ligand>
        <name>Zn(2+)</name>
        <dbReference type="ChEBI" id="CHEBI:29105"/>
    </ligand>
</feature>
<evidence type="ECO:0000256" key="10">
    <source>
        <dbReference type="ARBA" id="ARBA00022917"/>
    </source>
</evidence>
<comment type="catalytic activity">
    <reaction evidence="13 14">
        <text>tRNA(Ile) + L-isoleucine + ATP = L-isoleucyl-tRNA(Ile) + AMP + diphosphate</text>
        <dbReference type="Rhea" id="RHEA:11060"/>
        <dbReference type="Rhea" id="RHEA-COMP:9666"/>
        <dbReference type="Rhea" id="RHEA-COMP:9695"/>
        <dbReference type="ChEBI" id="CHEBI:30616"/>
        <dbReference type="ChEBI" id="CHEBI:33019"/>
        <dbReference type="ChEBI" id="CHEBI:58045"/>
        <dbReference type="ChEBI" id="CHEBI:78442"/>
        <dbReference type="ChEBI" id="CHEBI:78528"/>
        <dbReference type="ChEBI" id="CHEBI:456215"/>
        <dbReference type="EC" id="6.1.1.5"/>
    </reaction>
</comment>
<dbReference type="PANTHER" id="PTHR42765:SF1">
    <property type="entry name" value="ISOLEUCINE--TRNA LIGASE, MITOCHONDRIAL"/>
    <property type="match status" value="1"/>
</dbReference>
<name>A0A937LFJ9_9GAMM</name>
<dbReference type="Pfam" id="PF08264">
    <property type="entry name" value="Anticodon_1"/>
    <property type="match status" value="1"/>
</dbReference>
<dbReference type="EMBL" id="JADHQC010000005">
    <property type="protein sequence ID" value="MBL6811593.1"/>
    <property type="molecule type" value="Genomic_DNA"/>
</dbReference>
<evidence type="ECO:0000256" key="9">
    <source>
        <dbReference type="ARBA" id="ARBA00022840"/>
    </source>
</evidence>
<reference evidence="17" key="1">
    <citation type="submission" date="2020-10" db="EMBL/GenBank/DDBJ databases">
        <title>Microbiome of the Black Sea water column analyzed by genome centric metagenomics.</title>
        <authorList>
            <person name="Cabello-Yeves P.J."/>
            <person name="Callieri C."/>
            <person name="Picazo A."/>
            <person name="Mehrshad M."/>
            <person name="Haro-Moreno J.M."/>
            <person name="Roda-Garcia J."/>
            <person name="Dzembekova N."/>
            <person name="Slabakova V."/>
            <person name="Slabakova N."/>
            <person name="Moncheva S."/>
            <person name="Rodriguez-Valera F."/>
        </authorList>
    </citation>
    <scope>NUCLEOTIDE SEQUENCE</scope>
    <source>
        <strain evidence="17">BS307-5m-G49</strain>
    </source>
</reference>
<dbReference type="InterPro" id="IPR002301">
    <property type="entry name" value="Ile-tRNA-ligase"/>
</dbReference>
<evidence type="ECO:0000256" key="6">
    <source>
        <dbReference type="ARBA" id="ARBA00022723"/>
    </source>
</evidence>
<dbReference type="Gene3D" id="3.90.740.10">
    <property type="entry name" value="Valyl/Leucyl/Isoleucyl-tRNA synthetase, editing domain"/>
    <property type="match status" value="1"/>
</dbReference>
<dbReference type="CDD" id="cd07960">
    <property type="entry name" value="Anticodon_Ia_Ile_BEm"/>
    <property type="match status" value="1"/>
</dbReference>
<keyword evidence="11 14" id="KW-0030">Aminoacyl-tRNA synthetase</keyword>
<keyword evidence="6 14" id="KW-0479">Metal-binding</keyword>
<evidence type="ECO:0000313" key="18">
    <source>
        <dbReference type="Proteomes" id="UP000744438"/>
    </source>
</evidence>
<keyword evidence="8 14" id="KW-0862">Zinc</keyword>
<dbReference type="PANTHER" id="PTHR42765">
    <property type="entry name" value="SOLEUCYL-TRNA SYNTHETASE"/>
    <property type="match status" value="1"/>
</dbReference>
<comment type="function">
    <text evidence="12 14">Catalyzes the attachment of isoleucine to tRNA(Ile). As IleRS can inadvertently accommodate and process structurally similar amino acids such as valine, to avoid such errors it has two additional distinct tRNA(Ile)-dependent editing activities. One activity is designated as 'pretransfer' editing and involves the hydrolysis of activated Val-AMP. The other activity is designated 'posttransfer' editing and involves deacylation of mischarged Val-tRNA(Ile).</text>
</comment>
<evidence type="ECO:0000256" key="4">
    <source>
        <dbReference type="ARBA" id="ARBA00022490"/>
    </source>
</evidence>
<keyword evidence="10 14" id="KW-0648">Protein biosynthesis</keyword>
<dbReference type="InterPro" id="IPR009080">
    <property type="entry name" value="tRNAsynth_Ia_anticodon-bd"/>
</dbReference>
<dbReference type="NCBIfam" id="TIGR00392">
    <property type="entry name" value="ileS"/>
    <property type="match status" value="1"/>
</dbReference>
<dbReference type="SUPFAM" id="SSF52374">
    <property type="entry name" value="Nucleotidylyl transferase"/>
    <property type="match status" value="1"/>
</dbReference>
<dbReference type="FunFam" id="3.40.50.620:FF:000042">
    <property type="entry name" value="Isoleucine--tRNA ligase"/>
    <property type="match status" value="1"/>
</dbReference>
<dbReference type="GO" id="GO:0008270">
    <property type="term" value="F:zinc ion binding"/>
    <property type="evidence" value="ECO:0007669"/>
    <property type="project" value="UniProtKB-UniRule"/>
</dbReference>
<dbReference type="SUPFAM" id="SSF47323">
    <property type="entry name" value="Anticodon-binding domain of a subclass of class I aminoacyl-tRNA synthetases"/>
    <property type="match status" value="1"/>
</dbReference>
<dbReference type="InterPro" id="IPR023585">
    <property type="entry name" value="Ile-tRNA-ligase_type1"/>
</dbReference>
<dbReference type="Gene3D" id="3.40.50.620">
    <property type="entry name" value="HUPs"/>
    <property type="match status" value="2"/>
</dbReference>